<proteinExistence type="predicted"/>
<name>A0A3M7Q570_BRAPC</name>
<protein>
    <submittedName>
        <fullName evidence="1">Uncharacterized protein</fullName>
    </submittedName>
</protein>
<organism evidence="1 2">
    <name type="scientific">Brachionus plicatilis</name>
    <name type="common">Marine rotifer</name>
    <name type="synonym">Brachionus muelleri</name>
    <dbReference type="NCBI Taxonomy" id="10195"/>
    <lineage>
        <taxon>Eukaryota</taxon>
        <taxon>Metazoa</taxon>
        <taxon>Spiralia</taxon>
        <taxon>Gnathifera</taxon>
        <taxon>Rotifera</taxon>
        <taxon>Eurotatoria</taxon>
        <taxon>Monogononta</taxon>
        <taxon>Pseudotrocha</taxon>
        <taxon>Ploima</taxon>
        <taxon>Brachionidae</taxon>
        <taxon>Brachionus</taxon>
    </lineage>
</organism>
<dbReference type="AlphaFoldDB" id="A0A3M7Q570"/>
<accession>A0A3M7Q570</accession>
<keyword evidence="2" id="KW-1185">Reference proteome</keyword>
<comment type="caution">
    <text evidence="1">The sequence shown here is derived from an EMBL/GenBank/DDBJ whole genome shotgun (WGS) entry which is preliminary data.</text>
</comment>
<dbReference type="EMBL" id="REGN01007492">
    <property type="protein sequence ID" value="RNA06098.1"/>
    <property type="molecule type" value="Genomic_DNA"/>
</dbReference>
<sequence length="108" mass="12126">MASRAGVFWWTIAHHCVLILATALSLTCTLKNQVLNLEIIVKLRITIAKNYGARSNLVVAIKHFDDIYLTKLNNAVGPKNNRFRPKMRAVNPGIYIMCCYSSSSAFQI</sequence>
<evidence type="ECO:0000313" key="1">
    <source>
        <dbReference type="EMBL" id="RNA06098.1"/>
    </source>
</evidence>
<gene>
    <name evidence="1" type="ORF">BpHYR1_033641</name>
</gene>
<dbReference type="Proteomes" id="UP000276133">
    <property type="component" value="Unassembled WGS sequence"/>
</dbReference>
<evidence type="ECO:0000313" key="2">
    <source>
        <dbReference type="Proteomes" id="UP000276133"/>
    </source>
</evidence>
<reference evidence="1 2" key="1">
    <citation type="journal article" date="2018" name="Sci. Rep.">
        <title>Genomic signatures of local adaptation to the degree of environmental predictability in rotifers.</title>
        <authorList>
            <person name="Franch-Gras L."/>
            <person name="Hahn C."/>
            <person name="Garcia-Roger E.M."/>
            <person name="Carmona M.J."/>
            <person name="Serra M."/>
            <person name="Gomez A."/>
        </authorList>
    </citation>
    <scope>NUCLEOTIDE SEQUENCE [LARGE SCALE GENOMIC DNA]</scope>
    <source>
        <strain evidence="1">HYR1</strain>
    </source>
</reference>